<dbReference type="Pfam" id="PF12775">
    <property type="entry name" value="AAA_7"/>
    <property type="match status" value="1"/>
</dbReference>
<keyword evidence="3" id="KW-0963">Cytoplasm</keyword>
<keyword evidence="15" id="KW-0966">Cell projection</keyword>
<dbReference type="EMBL" id="JALNTZ010000008">
    <property type="protein sequence ID" value="KAJ3643189.1"/>
    <property type="molecule type" value="Genomic_DNA"/>
</dbReference>
<dbReference type="FunFam" id="3.40.50.300:FF:002141">
    <property type="entry name" value="Dynein heavy chain"/>
    <property type="match status" value="1"/>
</dbReference>
<evidence type="ECO:0000256" key="13">
    <source>
        <dbReference type="ARBA" id="ARBA00023175"/>
    </source>
</evidence>
<dbReference type="Pfam" id="PF12777">
    <property type="entry name" value="MT"/>
    <property type="match status" value="1"/>
</dbReference>
<dbReference type="Pfam" id="PF17852">
    <property type="entry name" value="Dynein_AAA_lid"/>
    <property type="match status" value="1"/>
</dbReference>
<feature type="coiled-coil region" evidence="24">
    <location>
        <begin position="3608"/>
        <end position="3635"/>
    </location>
</feature>
<evidence type="ECO:0000256" key="11">
    <source>
        <dbReference type="ARBA" id="ARBA00023054"/>
    </source>
</evidence>
<dbReference type="Pfam" id="PF17857">
    <property type="entry name" value="AAA_lid_1"/>
    <property type="match status" value="1"/>
</dbReference>
<dbReference type="InterPro" id="IPR056759">
    <property type="entry name" value="DYH2-5-8_CC"/>
</dbReference>
<feature type="coiled-coil region" evidence="24">
    <location>
        <begin position="3295"/>
        <end position="3357"/>
    </location>
</feature>
<keyword evidence="12" id="KW-0969">Cilium</keyword>
<dbReference type="InterPro" id="IPR043157">
    <property type="entry name" value="Dynein_AAA1S"/>
</dbReference>
<dbReference type="Gene3D" id="1.20.58.1120">
    <property type="match status" value="1"/>
</dbReference>
<dbReference type="FunFam" id="3.40.50.300:FF:000153">
    <property type="entry name" value="Dynein axonemal heavy chain 1"/>
    <property type="match status" value="1"/>
</dbReference>
<evidence type="ECO:0000256" key="25">
    <source>
        <dbReference type="SAM" id="MobiDB-lite"/>
    </source>
</evidence>
<evidence type="ECO:0000256" key="7">
    <source>
        <dbReference type="ARBA" id="ARBA00022803"/>
    </source>
</evidence>
<dbReference type="Gene3D" id="1.20.920.30">
    <property type="match status" value="1"/>
</dbReference>
<evidence type="ECO:0000256" key="16">
    <source>
        <dbReference type="ARBA" id="ARBA00053635"/>
    </source>
</evidence>
<dbReference type="FunFam" id="1.20.140.100:FF:000006">
    <property type="entry name" value="dynein heavy chain 2, axonemal"/>
    <property type="match status" value="1"/>
</dbReference>
<dbReference type="PANTHER" id="PTHR22878:SF68">
    <property type="entry name" value="DYNEIN HEAVY CHAIN 6, AXONEMAL-LIKE"/>
    <property type="match status" value="1"/>
</dbReference>
<feature type="domain" description="AAA+ ATPase" evidence="26">
    <location>
        <begin position="2465"/>
        <end position="2612"/>
    </location>
</feature>
<evidence type="ECO:0000256" key="22">
    <source>
        <dbReference type="ARBA" id="ARBA00078558"/>
    </source>
</evidence>
<dbReference type="GO" id="GO:0060294">
    <property type="term" value="P:cilium movement involved in cell motility"/>
    <property type="evidence" value="ECO:0007669"/>
    <property type="project" value="UniProtKB-ARBA"/>
</dbReference>
<proteinExistence type="inferred from homology"/>
<evidence type="ECO:0000256" key="8">
    <source>
        <dbReference type="ARBA" id="ARBA00022840"/>
    </source>
</evidence>
<dbReference type="FunFam" id="1.10.287.2620:FF:000002">
    <property type="entry name" value="Dynein heavy chain 2, axonemal"/>
    <property type="match status" value="1"/>
</dbReference>
<dbReference type="InterPro" id="IPR042219">
    <property type="entry name" value="AAA_lid_11_sf"/>
</dbReference>
<dbReference type="Gene3D" id="3.10.490.20">
    <property type="match status" value="1"/>
</dbReference>
<comment type="similarity">
    <text evidence="2">Belongs to the dynein heavy chain family.</text>
</comment>
<dbReference type="GO" id="GO:0031514">
    <property type="term" value="C:motile cilium"/>
    <property type="evidence" value="ECO:0007669"/>
    <property type="project" value="UniProtKB-ARBA"/>
</dbReference>
<dbReference type="InterPro" id="IPR043160">
    <property type="entry name" value="Dynein_C_barrel"/>
</dbReference>
<comment type="subunit">
    <text evidence="19">Part of the axonemal inner dynein arm complex that consists of at least two heavy chains and a number of intermediate and light chains. Interacts with DNAI4.</text>
</comment>
<dbReference type="GO" id="GO:0005524">
    <property type="term" value="F:ATP binding"/>
    <property type="evidence" value="ECO:0007669"/>
    <property type="project" value="UniProtKB-KW"/>
</dbReference>
<evidence type="ECO:0000256" key="2">
    <source>
        <dbReference type="ARBA" id="ARBA00008887"/>
    </source>
</evidence>
<evidence type="ECO:0000256" key="14">
    <source>
        <dbReference type="ARBA" id="ARBA00023212"/>
    </source>
</evidence>
<dbReference type="InterPro" id="IPR042222">
    <property type="entry name" value="Dynein_2_N"/>
</dbReference>
<dbReference type="InterPro" id="IPR035699">
    <property type="entry name" value="AAA_6"/>
</dbReference>
<evidence type="ECO:0000256" key="15">
    <source>
        <dbReference type="ARBA" id="ARBA00023273"/>
    </source>
</evidence>
<dbReference type="FunFam" id="3.10.490.20:FF:000008">
    <property type="entry name" value="dynein heavy chain 2, axonemal"/>
    <property type="match status" value="1"/>
</dbReference>
<dbReference type="Pfam" id="PF08393">
    <property type="entry name" value="DHC_N2"/>
    <property type="match status" value="1"/>
</dbReference>
<evidence type="ECO:0000313" key="28">
    <source>
        <dbReference type="Proteomes" id="UP001168821"/>
    </source>
</evidence>
<dbReference type="InterPro" id="IPR024317">
    <property type="entry name" value="Dynein_heavy_chain_D4_dom"/>
</dbReference>
<dbReference type="CDD" id="cd00009">
    <property type="entry name" value="AAA"/>
    <property type="match status" value="1"/>
</dbReference>
<evidence type="ECO:0000313" key="27">
    <source>
        <dbReference type="EMBL" id="KAJ3643189.1"/>
    </source>
</evidence>
<dbReference type="Gene3D" id="1.10.472.130">
    <property type="match status" value="1"/>
</dbReference>
<comment type="subunit">
    <text evidence="18">The I1 inner arm complex (also known as the f dynein complex) is a two-headed isoform composed of two heavy chains (1-alpha and 1-beta), three intermediate chains and three light chains. I1 occupies a specific position proximal to the first radial spoke and repeats every 96 nm along the length of the axoneme.</text>
</comment>
<dbReference type="Gene3D" id="3.40.50.300">
    <property type="entry name" value="P-loop containing nucleotide triphosphate hydrolases"/>
    <property type="match status" value="5"/>
</dbReference>
<dbReference type="Gene3D" id="1.10.287.2620">
    <property type="match status" value="1"/>
</dbReference>
<dbReference type="PANTHER" id="PTHR22878">
    <property type="entry name" value="DYNEIN HEAVY CHAIN 6, AXONEMAL-LIKE-RELATED"/>
    <property type="match status" value="1"/>
</dbReference>
<keyword evidence="28" id="KW-1185">Reference proteome</keyword>
<keyword evidence="4" id="KW-0493">Microtubule</keyword>
<dbReference type="Pfam" id="PF03028">
    <property type="entry name" value="Dynein_heavy"/>
    <property type="match status" value="1"/>
</dbReference>
<keyword evidence="10" id="KW-0243">Dynein</keyword>
<dbReference type="InterPro" id="IPR035706">
    <property type="entry name" value="AAA_9"/>
</dbReference>
<dbReference type="InterPro" id="IPR013594">
    <property type="entry name" value="Dynein_heavy_tail"/>
</dbReference>
<reference evidence="27" key="1">
    <citation type="journal article" date="2023" name="G3 (Bethesda)">
        <title>Whole genome assemblies of Zophobas morio and Tenebrio molitor.</title>
        <authorList>
            <person name="Kaur S."/>
            <person name="Stinson S.A."/>
            <person name="diCenzo G.C."/>
        </authorList>
    </citation>
    <scope>NUCLEOTIDE SEQUENCE</scope>
    <source>
        <strain evidence="27">QUZm001</strain>
    </source>
</reference>
<keyword evidence="5" id="KW-0677">Repeat</keyword>
<dbReference type="Pfam" id="PF12781">
    <property type="entry name" value="AAA_9"/>
    <property type="match status" value="1"/>
</dbReference>
<evidence type="ECO:0000256" key="17">
    <source>
        <dbReference type="ARBA" id="ARBA00054075"/>
    </source>
</evidence>
<dbReference type="InterPro" id="IPR041466">
    <property type="entry name" value="Dynein_AAA5_ext"/>
</dbReference>
<keyword evidence="7" id="KW-0802">TPR repeat</keyword>
<sequence length="4499" mass="519349">MTTPSPLDVDEEEEKDSLFSDESEDKAVKIQTPEAEESEQPKISYTEEELDKFVEYIKNLTTLYDLRAEDWSEENHDVIKLWFLTPTEPLMTIYFYKDVLTCTIGIPTNPCMDLTYFLRQPLETFNVATFYDTINFGTMDDNIEGSILDIVENVYAPVFFKSDHWPESVKNDFSHNLHMFLAKFTDIHSKLSGLTVLYIPREALDIPANIASQDKELVKRLEAIVVYWTKQIRVGLQDQDQNTPDDLLRPIDEYEFWVYRYENLSGLNYQLTNESLKHICNILRAVQSTYVHQFLILADEIERNLKESKSNIEYLGVLKEPCAELAKIENPNEMRSKLVHILHIIRYIWMNSPYYNTIEKLTNLCRALSNQVILQCTKYIKLNLVFVDKKSREGIRMFETCIECLTDYIQAYILISESHSMYGPEIWSLDRAPIFNHVDSFIQRCKDMIEICEAMISFGRHDETEEIPKPNFGGSRHMEFINWCSKVEEMFAESLKAIEDVKHTILDVQESSWYDQMLQFKNRIKDIEVVIENLTNAVFEDVANVEEGIESLAALYNYSKRESLKPLFTSKTQFVYEMFKDEIHEVKRDLGNTELYPARLPFYSGRAMIANMKKNRLNLIRQLFEDAKWMMPCSLGPEIFSQYEKLVTSIDERILHFYRKWVDKLGDDVAKRLNRPLMCKSVTKPGLIECNIDRSLLDIFQEAKYWESLRYEVPPHVKSVVDKANHVKFVYESVLAVVLDYNKIVASLSDDERLLFKPLITIVEKKIAPGLSRLTWASEVSDEYIDECSHNTAELQQFLDDYKSCNLQIVAICEKVCDTFMFKITPNYVFQIDELIHEISTHLERTMEVLIKHWHNIIQFLILVFEGFENYMTVMANQWITYINNFDTLVEEALKICCRNTLHHLYEFLHGDETIGPNPVLELVASLKDNRINFQPTLGEVARVIHNVLPNIVEALTSLPRLNDKFHVAETDFTPYYGIIEGDSECKKLQKMLNEEVSHNVKLIQEYMTTWEPFRDLWEIDKDLFMDKYEGEYPTADQFDANIGRYTEVANNVQIQEGVTVVHFIRINCSELKRAIIEHCVQWQMKLCQLLYKLTVRNINDVYAYIKTNTEAVLKEPKNLVEMEEAIALYDRLVEEVEEKEKIFPSITDEMLVLEKYNVFVSNEIRSQERAIPTEWGRYLEVLQEAEKMLGYSKDTFKTKLLEDAEVLKKDGKAILEEFLTNGPFSSDWSAEDALKYIADIKAKLAMLREHEASLRGDLGIFGLSLPDTVELTKLEREIAAIELVWQLTDEWNKAWEKYKSGEFWTIETEEMELTAQTLFRKLTRLSRELKDKNWEIVDNTRERVDAFRRTLPLIGDLKNPSMRPRHWDRVRKVIGREFDENSPDFNLEAIYAMEMHKFAEEINDISNAATMELQIEKGIANIAAVWKDMKIEIIPHKDKGIYRIKSVDECFQTLDDHMLQLSTMKSTRFVEPFTKEVDYWERTLSYILETLEAALHVQRQWLYLENIFFGEDIRKQLPRESEGFDRLSEEWKTITLRMFLGKTAMKATHFEPPPYLYNKLNRMNDKLELIQRALEKYLETKRHVFPRFYFISNDDMLEILGNSKKPEAVQPHLKKLFDNLVKLKMQKNLVTNKLEALGMFSEDGEYMEFPKGIILDGPVETWLLEVEAQMKASLRKEFKPCRSALKKMLSKRDKWLLTYCGQLCNACSQIQWTTDCTKALVHAKITESKKPLKKLRRKQNQVLSKLSELSRRELTKLQRLKANALITIEIHCRDVIDRMYKANCRDTNAFEWFSQLRFYWDRDLDDCIIKQTNTSFMYGYEYNGNSGRLVITPLTDRCYITLTTALHLYRGGSPKGPAGTGKTETVKDLGKAMGMWVIVTNCSEGLDYKSMGKCFSGLAQTGAWGCFDEFNRINIEVLSVVAQQILSILSAIARKLAKFVFEGSEIKLKPTCGIFITMNPGYAGRTELPDNLKSMFRPIAMMVPDSAIIAENILFSDGFQNTKLLAKKVYTLYQLAMQQLSQQHHYDFGLRSMVALLRYGGRKRRQLPLFPEDEIIYLAMRDMNIARLTSDDLPLFTGIMSDIFPGVTIPTVDYVDMINAIVEHMKENGLQPIKNAITKVIELFETKSSRHSVMILGRTGSAKSATWKTLKGAMKKLTKLGKEGFNQVHVYPINPKALNLGELYGEYNLSTNEWLDGVISAIMRTVCAEESPDQKWILFDGPVDAVWIENMNSVMDDNKILTLINSDRITMPEQVSLLFEVGDLSVASPATVSRCGMVYNDYKDWGWMPYVTSWVQKQSKRGTEYQETIMGFFTTYVQKILDFKRLNCEEAAGCVEINLIMSLCKLLEIFATVENGVNPHDEDNFADMAKNWFLFCMIWSICSTTNEEGRRKIDTFIREKEGAFPIKDTIYEYFVDVPNKCYQLWEAKLPYDWKYDPGCAFFEIIVPTVDTVRYEFITNNLLSHGDPVLLTGPVGTSKTSTALSVLDELNSEKYTVLNVNMSAQTSSINLQDAIESRLEKRTKGVFAPVGGKLLVVFLDDFNMPAKETYGSQPPLELLRQWLGYGFWYDRQKQTRKFVMNMHVLAAMGPPGGGRNVISERLLSKFNVINITFPDETNILRIYGTMLGQHLAEFNEIVKITGREITETTIDLYNNVSMKMLPTPTKIHYLFNLRDISKIFQGLLRAHKDFHDNRTALLRLWIHECFRVFYDRLIDDRDREWFITHMGEQLGKHFEATFHSICPKSKIPIFADFVNPYRIYEDLQDMSVLRKYLEGQMEEYNHSPGVVKMDLVLFEDAIEHICRIERVISQPRGNILLVGIGGSGRQSLSRVGAYICEYGTYQISVTRSYKVPEFREDLKILYAVTGVDNRETAFIFNDTQITDESFLEILNNMLSVGEVANLYKPDEFEDIKTRLMNAAAKAGVIQTNEAIYNFLIKRVRANLHMAICMSPIGDAFRNRLRQYPALVSCTTIDWFSEWPKVALLEVANKYISDVNFVQTITGEAGVARRESLVRTTQDKLREATASTFATIHDSVAKCAKRMAVEMKRHSYVTPTNYLELVAGYKSMLQKKRDEVAADANKLRNGLWKIDDCRSKVQTMSVELEEAQVKVAEFQQQCDEYLVIIVAQKKQADEQQREVTVKSIKIREDEVECQKLADVAQADLDEVMPILDEAMRALDALSKKDISEMKSYSKPPTKVEMVLEAVMILKQLDPTWTEAKRQLGEMNFLKDLVEFDKNHISDRTLKKITNYTQNPEFVPEKVGTVSFAAKSLCQWVIAIEQYARVWRIVEPKQMKFDSAMESLREKQRMLAEAQAKLAELNAMLARLQKEYEEKLQQKEELNKKAELLKIKLERAYILVECLAGERVRWQETVKRLDASYEALPGDCLLATAFLSYLGPFVSSYREELTELWKQEVLERQIPFTPTFDIITFLSDPTTIREWNLQGLPADGFSTENGIIVTRGTRWPLVIDPQCQAQKWIKNMEVQNQLKVIDFGMQNYMNILEEAVKNGKPVLLQNILETMDPSLNNILGKAVVKQGGLSLIKIDDKFVSYNHDFRFFITTKLTNPHYPPEISTKTTLVNFAVKEQGLEAQLLGIVVRKEKPQLEEQKDKLVMAIAKGKRQLIDLENELLRLLNETRGSLLEDAELFSTLQTSKATSIAVQESLETAETTEVQIDAAREGYRACAERASILFFVLNDMGRIDPMYQFALDSYIFLFEKSIANSTKKDTLVDRILDLNEYHTYAVYRNTSRTLFEHHKLLFSFHMCMKILDNAGKVVKSEYNFLLRGGVVLDKENQMDNPCAAWLGEEAWDNITELDKLAGFHGVMDTFEQYPKDWLAWYTHTEPETLPLIAEWNDICNSFQKMLFVRSLRRDRMSFCISNFIVNQLGSKFVEPPVLDIRSVLEESVAQTPLIFVLSPGVDPAPALMQLAESAEMADNFHSLSLGQGQSPVATRLIQRGAREGQWVFLANCHLSLSWMPQLDKIVETLQTGKIHPKFRLWLSSSPNPEFPISILQAGIKMTTEPPKGLKANLQRLYQLITDEQFSMCQSQEKYKKLLFNLCFFHAILLERKKFQQLGWNVVYSFNDSDFEVSENLLTIYLDEYESTPWDALKYLIAGVNYGGHVTDDWDRRLLLTYINQYFCDDALTQPYYRLSSLPTYYVPRDGSLQSYQDYVRLLPNVDRPEAFGQHPNADITSLITESRMFCETLMSLEIQSSAAQSESKEEKVAALAAEVMAKIPSPIDYENTEKLIGHDKKPLDVVLLQEIWRYNNLLQTILTSLDELEKGIKGLVVMSSELEEIFTCIFEGRVPSNWLTAYASLKLLGSWTRDLIARVEHFTVWAETTHPPILFWLSAYTFPTGFLTAVLQTAARATEVPIDTLSWDFTVMTVDEHQLIEAPENGVYVKGTFLEGAGWDKKNACLIEPQPMQLVCPMPIIHFKPLEVLKKRTRGLYSCPCYYFPIRTGAPNRPAYVVAVDLKSGAQTSDFWIKRGTALLLSLSN</sequence>
<dbReference type="GO" id="GO:0008569">
    <property type="term" value="F:minus-end-directed microtubule motor activity"/>
    <property type="evidence" value="ECO:0007669"/>
    <property type="project" value="InterPro"/>
</dbReference>
<dbReference type="FunFam" id="1.10.472.130:FF:000003">
    <property type="entry name" value="Dynein, axonemal, heavy chain 2"/>
    <property type="match status" value="1"/>
</dbReference>
<comment type="subcellular location">
    <subcellularLocation>
        <location evidence="1">Cytoplasm</location>
        <location evidence="1">Cytoskeleton</location>
        <location evidence="1">Flagellum axoneme</location>
    </subcellularLocation>
</comment>
<protein>
    <recommendedName>
        <fullName evidence="20">Dynein axonemal heavy chain 2</fullName>
    </recommendedName>
    <alternativeName>
        <fullName evidence="23">Axonemal beta dynein heavy chain 2</fullName>
    </alternativeName>
    <alternativeName>
        <fullName evidence="22">Ciliary dynein heavy chain 2</fullName>
    </alternativeName>
    <alternativeName>
        <fullName evidence="21">Dynein-1, subspecies f</fullName>
    </alternativeName>
</protein>
<name>A0AA38HT37_9CUCU</name>
<dbReference type="InterPro" id="IPR003593">
    <property type="entry name" value="AAA+_ATPase"/>
</dbReference>
<keyword evidence="8" id="KW-0067">ATP-binding</keyword>
<evidence type="ECO:0000256" key="19">
    <source>
        <dbReference type="ARBA" id="ARBA00064223"/>
    </source>
</evidence>
<evidence type="ECO:0000256" key="5">
    <source>
        <dbReference type="ARBA" id="ARBA00022737"/>
    </source>
</evidence>
<gene>
    <name evidence="27" type="ORF">Zmor_025914</name>
</gene>
<dbReference type="InterPro" id="IPR024743">
    <property type="entry name" value="Dynein_HC_stalk"/>
</dbReference>
<dbReference type="InterPro" id="IPR026983">
    <property type="entry name" value="DHC"/>
</dbReference>
<dbReference type="FunFam" id="3.40.50.300:FF:000044">
    <property type="entry name" value="Dynein heavy chain 5, axonemal"/>
    <property type="match status" value="1"/>
</dbReference>
<dbReference type="FunFam" id="1.10.8.720:FF:000008">
    <property type="entry name" value="Dynein axonemal heavy chain 2"/>
    <property type="match status" value="1"/>
</dbReference>
<dbReference type="FunFam" id="1.20.1270.280:FF:000007">
    <property type="entry name" value="dynein heavy chain 2, axonemal"/>
    <property type="match status" value="1"/>
</dbReference>
<evidence type="ECO:0000256" key="1">
    <source>
        <dbReference type="ARBA" id="ARBA00004611"/>
    </source>
</evidence>
<dbReference type="GO" id="GO:0051959">
    <property type="term" value="F:dynein light intermediate chain binding"/>
    <property type="evidence" value="ECO:0007669"/>
    <property type="project" value="InterPro"/>
</dbReference>
<dbReference type="Gene3D" id="1.10.8.710">
    <property type="match status" value="1"/>
</dbReference>
<dbReference type="InterPro" id="IPR041228">
    <property type="entry name" value="Dynein_C"/>
</dbReference>
<evidence type="ECO:0000256" key="20">
    <source>
        <dbReference type="ARBA" id="ARBA00071813"/>
    </source>
</evidence>
<dbReference type="FunFam" id="1.20.58.1120:FF:000001">
    <property type="entry name" value="dynein heavy chain 2, axonemal"/>
    <property type="match status" value="1"/>
</dbReference>
<dbReference type="Pfam" id="PF18199">
    <property type="entry name" value="Dynein_C"/>
    <property type="match status" value="1"/>
</dbReference>
<dbReference type="InterPro" id="IPR041589">
    <property type="entry name" value="DNAH3_AAA_lid_1"/>
</dbReference>
<evidence type="ECO:0000256" key="21">
    <source>
        <dbReference type="ARBA" id="ARBA00077719"/>
    </source>
</evidence>
<feature type="region of interest" description="Disordered" evidence="25">
    <location>
        <begin position="1"/>
        <end position="42"/>
    </location>
</feature>
<keyword evidence="6" id="KW-0547">Nucleotide-binding</keyword>
<feature type="domain" description="AAA+ ATPase" evidence="26">
    <location>
        <begin position="1851"/>
        <end position="1987"/>
    </location>
</feature>
<dbReference type="SMART" id="SM00382">
    <property type="entry name" value="AAA"/>
    <property type="match status" value="2"/>
</dbReference>
<dbReference type="FunFam" id="3.40.50.300:FF:000049">
    <property type="entry name" value="Dynein, axonemal, heavy chain 5"/>
    <property type="match status" value="1"/>
</dbReference>
<organism evidence="27 28">
    <name type="scientific">Zophobas morio</name>
    <dbReference type="NCBI Taxonomy" id="2755281"/>
    <lineage>
        <taxon>Eukaryota</taxon>
        <taxon>Metazoa</taxon>
        <taxon>Ecdysozoa</taxon>
        <taxon>Arthropoda</taxon>
        <taxon>Hexapoda</taxon>
        <taxon>Insecta</taxon>
        <taxon>Pterygota</taxon>
        <taxon>Neoptera</taxon>
        <taxon>Endopterygota</taxon>
        <taxon>Coleoptera</taxon>
        <taxon>Polyphaga</taxon>
        <taxon>Cucujiformia</taxon>
        <taxon>Tenebrionidae</taxon>
        <taxon>Zophobas</taxon>
    </lineage>
</organism>
<dbReference type="Proteomes" id="UP001168821">
    <property type="component" value="Unassembled WGS sequence"/>
</dbReference>
<dbReference type="Gene3D" id="1.20.920.20">
    <property type="match status" value="1"/>
</dbReference>
<dbReference type="Pfam" id="PF12780">
    <property type="entry name" value="AAA_8"/>
    <property type="match status" value="1"/>
</dbReference>
<evidence type="ECO:0000256" key="3">
    <source>
        <dbReference type="ARBA" id="ARBA00022490"/>
    </source>
</evidence>
<evidence type="ECO:0000256" key="6">
    <source>
        <dbReference type="ARBA" id="ARBA00022741"/>
    </source>
</evidence>
<keyword evidence="13" id="KW-0505">Motor protein</keyword>
<keyword evidence="11 24" id="KW-0175">Coiled coil</keyword>
<dbReference type="FunFam" id="1.10.8.710:FF:000001">
    <property type="entry name" value="Dynein axonemal heavy chain 2"/>
    <property type="match status" value="1"/>
</dbReference>
<feature type="compositionally biased region" description="Acidic residues" evidence="25">
    <location>
        <begin position="8"/>
        <end position="24"/>
    </location>
</feature>
<feature type="coiled-coil region" evidence="24">
    <location>
        <begin position="3089"/>
        <end position="3123"/>
    </location>
</feature>
<dbReference type="InterPro" id="IPR041658">
    <property type="entry name" value="AAA_lid_11"/>
</dbReference>
<dbReference type="FunFam" id="1.20.920.20:FF:000001">
    <property type="entry name" value="dynein heavy chain 2, axonemal"/>
    <property type="match status" value="1"/>
</dbReference>
<evidence type="ECO:0000259" key="26">
    <source>
        <dbReference type="SMART" id="SM00382"/>
    </source>
</evidence>
<dbReference type="FunFam" id="3.20.180.20:FF:000003">
    <property type="entry name" value="Dynein heavy chain 12, axonemal"/>
    <property type="match status" value="1"/>
</dbReference>
<dbReference type="GO" id="GO:0070286">
    <property type="term" value="P:axonemal dynein complex assembly"/>
    <property type="evidence" value="ECO:0007669"/>
    <property type="project" value="UniProtKB-ARBA"/>
</dbReference>
<dbReference type="InterPro" id="IPR027417">
    <property type="entry name" value="P-loop_NTPase"/>
</dbReference>
<evidence type="ECO:0000256" key="12">
    <source>
        <dbReference type="ARBA" id="ARBA00023069"/>
    </source>
</evidence>
<dbReference type="Pfam" id="PF25007">
    <property type="entry name" value="DYH2-5-8_CC"/>
    <property type="match status" value="1"/>
</dbReference>
<dbReference type="InterPro" id="IPR004273">
    <property type="entry name" value="Dynein_heavy_D6_P-loop"/>
</dbReference>
<dbReference type="InterPro" id="IPR013602">
    <property type="entry name" value="Dynein_heavy_linker"/>
</dbReference>
<dbReference type="GO" id="GO:0005858">
    <property type="term" value="C:axonemal dynein complex"/>
    <property type="evidence" value="ECO:0007669"/>
    <property type="project" value="UniProtKB-ARBA"/>
</dbReference>
<evidence type="ECO:0000256" key="18">
    <source>
        <dbReference type="ARBA" id="ARBA00063032"/>
    </source>
</evidence>
<evidence type="ECO:0000256" key="23">
    <source>
        <dbReference type="ARBA" id="ARBA00082099"/>
    </source>
</evidence>
<accession>A0AA38HT37</accession>
<dbReference type="FunFam" id="1.10.8.1220:FF:000001">
    <property type="entry name" value="Dynein axonemal heavy chain 5"/>
    <property type="match status" value="1"/>
</dbReference>
<dbReference type="Pfam" id="PF18198">
    <property type="entry name" value="AAA_lid_11"/>
    <property type="match status" value="1"/>
</dbReference>
<keyword evidence="14" id="KW-0206">Cytoskeleton</keyword>
<dbReference type="InterPro" id="IPR042228">
    <property type="entry name" value="Dynein_linker_3"/>
</dbReference>
<evidence type="ECO:0000256" key="10">
    <source>
        <dbReference type="ARBA" id="ARBA00023017"/>
    </source>
</evidence>
<dbReference type="Gene3D" id="1.20.1270.280">
    <property type="match status" value="1"/>
</dbReference>
<dbReference type="Gene3D" id="1.20.140.100">
    <property type="entry name" value="Dynein heavy chain, N-terminal domain 2"/>
    <property type="match status" value="1"/>
</dbReference>
<dbReference type="Gene3D" id="3.20.180.20">
    <property type="entry name" value="Dynein heavy chain, N-terminal domain 2"/>
    <property type="match status" value="1"/>
</dbReference>
<dbReference type="SUPFAM" id="SSF52540">
    <property type="entry name" value="P-loop containing nucleoside triphosphate hydrolases"/>
    <property type="match status" value="4"/>
</dbReference>
<evidence type="ECO:0000256" key="24">
    <source>
        <dbReference type="SAM" id="Coils"/>
    </source>
</evidence>
<evidence type="ECO:0000256" key="9">
    <source>
        <dbReference type="ARBA" id="ARBA00022846"/>
    </source>
</evidence>
<dbReference type="Pfam" id="PF08385">
    <property type="entry name" value="DHC_N1"/>
    <property type="match status" value="1"/>
</dbReference>
<dbReference type="Gene3D" id="1.10.8.720">
    <property type="entry name" value="Region D6 of dynein motor"/>
    <property type="match status" value="1"/>
</dbReference>
<keyword evidence="9" id="KW-0282">Flagellum</keyword>
<dbReference type="Gene3D" id="1.10.8.1220">
    <property type="match status" value="1"/>
</dbReference>
<comment type="function">
    <text evidence="16">As part of the axonemal inner dynein arm complex plays a central role in ciliary beat. Expressed in sperm flagellum, it is required for sperm motility. Dyneins are microtubule-based molecular motors possessing ATPase activities that can convert the chemical energy of ATP into relative sliding between adjacent microtubule doublets to generate ciliary bending.</text>
</comment>
<dbReference type="FunFam" id="1.20.920.30:FF:000005">
    <property type="entry name" value="Dynein, axonemal, heavy chain 2"/>
    <property type="match status" value="1"/>
</dbReference>
<dbReference type="GO" id="GO:0005874">
    <property type="term" value="C:microtubule"/>
    <property type="evidence" value="ECO:0007669"/>
    <property type="project" value="UniProtKB-KW"/>
</dbReference>
<comment type="function">
    <text evidence="17">Force generating protein of eukaryotic cilia and flagella. Produces force towards the minus ends of microtubules. Dynein has ATPase activity; the force-producing power stroke is thought to occur on release of ADP. Required for assembly of the I1 inner arm complex and its targeting to the appropriate axoneme location. Also required for phototaxis.</text>
</comment>
<dbReference type="Pfam" id="PF12774">
    <property type="entry name" value="AAA_6"/>
    <property type="match status" value="1"/>
</dbReference>
<dbReference type="Gene3D" id="6.10.140.1060">
    <property type="match status" value="1"/>
</dbReference>
<dbReference type="GO" id="GO:0045505">
    <property type="term" value="F:dynein intermediate chain binding"/>
    <property type="evidence" value="ECO:0007669"/>
    <property type="project" value="InterPro"/>
</dbReference>
<comment type="caution">
    <text evidence="27">The sequence shown here is derived from an EMBL/GenBank/DDBJ whole genome shotgun (WGS) entry which is preliminary data.</text>
</comment>
<evidence type="ECO:0000256" key="4">
    <source>
        <dbReference type="ARBA" id="ARBA00022701"/>
    </source>
</evidence>